<organism evidence="1 3">
    <name type="scientific">Didymodactylos carnosus</name>
    <dbReference type="NCBI Taxonomy" id="1234261"/>
    <lineage>
        <taxon>Eukaryota</taxon>
        <taxon>Metazoa</taxon>
        <taxon>Spiralia</taxon>
        <taxon>Gnathifera</taxon>
        <taxon>Rotifera</taxon>
        <taxon>Eurotatoria</taxon>
        <taxon>Bdelloidea</taxon>
        <taxon>Philodinida</taxon>
        <taxon>Philodinidae</taxon>
        <taxon>Didymodactylos</taxon>
    </lineage>
</organism>
<gene>
    <name evidence="1" type="ORF">OVA965_LOCUS33221</name>
    <name evidence="2" type="ORF">TMI583_LOCUS34104</name>
</gene>
<protein>
    <submittedName>
        <fullName evidence="1">Uncharacterized protein</fullName>
    </submittedName>
</protein>
<dbReference type="EMBL" id="CAJNOK010026660">
    <property type="protein sequence ID" value="CAF1406613.1"/>
    <property type="molecule type" value="Genomic_DNA"/>
</dbReference>
<evidence type="ECO:0000313" key="3">
    <source>
        <dbReference type="Proteomes" id="UP000677228"/>
    </source>
</evidence>
<dbReference type="EMBL" id="CAJOBA010048404">
    <property type="protein sequence ID" value="CAF4212037.1"/>
    <property type="molecule type" value="Genomic_DNA"/>
</dbReference>
<dbReference type="Proteomes" id="UP000677228">
    <property type="component" value="Unassembled WGS sequence"/>
</dbReference>
<dbReference type="AlphaFoldDB" id="A0A8S2FAY4"/>
<accession>A0A8S2FAY4</accession>
<name>A0A8S2FAY4_9BILA</name>
<evidence type="ECO:0000313" key="1">
    <source>
        <dbReference type="EMBL" id="CAF1406613.1"/>
    </source>
</evidence>
<sequence>MDTMTYSKRVQNKSLSFLVPSTGSKFSTILEYFDNGNTTSGLFERFLYYVITPTSVSNPIRYGHEQQLNTKLPALECVFITRYLMGNRVYMFDDKEYEFINPILIDLLTNETPPEMSTKPPSTKRNKALYQPWSRRKLNRPHFRQSLWTSTVPPAISIRNI</sequence>
<comment type="caution">
    <text evidence="1">The sequence shown here is derived from an EMBL/GenBank/DDBJ whole genome shotgun (WGS) entry which is preliminary data.</text>
</comment>
<dbReference type="Proteomes" id="UP000682733">
    <property type="component" value="Unassembled WGS sequence"/>
</dbReference>
<proteinExistence type="predicted"/>
<evidence type="ECO:0000313" key="2">
    <source>
        <dbReference type="EMBL" id="CAF4212037.1"/>
    </source>
</evidence>
<reference evidence="1" key="1">
    <citation type="submission" date="2021-02" db="EMBL/GenBank/DDBJ databases">
        <authorList>
            <person name="Nowell W R."/>
        </authorList>
    </citation>
    <scope>NUCLEOTIDE SEQUENCE</scope>
</reference>